<dbReference type="EC" id="7.1.1.-" evidence="7"/>
<dbReference type="GO" id="GO:0016491">
    <property type="term" value="F:oxidoreductase activity"/>
    <property type="evidence" value="ECO:0007669"/>
    <property type="project" value="UniProtKB-KW"/>
</dbReference>
<keyword evidence="7" id="KW-0520">NAD</keyword>
<evidence type="ECO:0000256" key="5">
    <source>
        <dbReference type="ARBA" id="ARBA00022989"/>
    </source>
</evidence>
<reference evidence="9" key="1">
    <citation type="submission" date="2016-04" db="EMBL/GenBank/DDBJ databases">
        <authorList>
            <person name="Evans L.H."/>
            <person name="Alamgir A."/>
            <person name="Owens N."/>
            <person name="Weber N.D."/>
            <person name="Virtaneva K."/>
            <person name="Barbian K."/>
            <person name="Babar A."/>
            <person name="Rosenke K."/>
        </authorList>
    </citation>
    <scope>NUCLEOTIDE SEQUENCE</scope>
    <source>
        <strain evidence="9">86</strain>
    </source>
</reference>
<evidence type="ECO:0000256" key="8">
    <source>
        <dbReference type="SAM" id="Phobius"/>
    </source>
</evidence>
<dbReference type="EMBL" id="FLUQ01000002">
    <property type="protein sequence ID" value="SBW04392.1"/>
    <property type="molecule type" value="Genomic_DNA"/>
</dbReference>
<dbReference type="GO" id="GO:0005886">
    <property type="term" value="C:plasma membrane"/>
    <property type="evidence" value="ECO:0007669"/>
    <property type="project" value="UniProtKB-SubCell"/>
</dbReference>
<sequence length="130" mass="14567">MGYAMVFDILHFAIILFLVGGTVFALGPLVMGLILTPRAKGGDLGMPYECGMRPLGSAWTNYGVSYYMYALIFIAFDVDVLYLFPVATQYAATDGWGAFIKLCVFLFFLFLALIYFRAKGVFTWQRKIVP</sequence>
<organism evidence="9">
    <name type="scientific">uncultured delta proteobacterium</name>
    <dbReference type="NCBI Taxonomy" id="34034"/>
    <lineage>
        <taxon>Bacteria</taxon>
        <taxon>Deltaproteobacteria</taxon>
        <taxon>environmental samples</taxon>
    </lineage>
</organism>
<evidence type="ECO:0000256" key="1">
    <source>
        <dbReference type="ARBA" id="ARBA00004370"/>
    </source>
</evidence>
<keyword evidence="7" id="KW-0874">Quinone</keyword>
<dbReference type="Gene3D" id="1.20.58.1610">
    <property type="entry name" value="NADH:ubiquinone/plastoquinone oxidoreductase, chain 3"/>
    <property type="match status" value="1"/>
</dbReference>
<evidence type="ECO:0000256" key="2">
    <source>
        <dbReference type="ARBA" id="ARBA00008472"/>
    </source>
</evidence>
<feature type="transmembrane region" description="Helical" evidence="8">
    <location>
        <begin position="66"/>
        <end position="84"/>
    </location>
</feature>
<dbReference type="GO" id="GO:0048038">
    <property type="term" value="F:quinone binding"/>
    <property type="evidence" value="ECO:0007669"/>
    <property type="project" value="UniProtKB-KW"/>
</dbReference>
<feature type="transmembrane region" description="Helical" evidence="8">
    <location>
        <begin position="12"/>
        <end position="36"/>
    </location>
</feature>
<keyword evidence="9" id="KW-0560">Oxidoreductase</keyword>
<gene>
    <name evidence="9" type="ORF">KL86DPRO_20308</name>
</gene>
<dbReference type="PANTHER" id="PTHR11058">
    <property type="entry name" value="NADH-UBIQUINONE OXIDOREDUCTASE CHAIN 3"/>
    <property type="match status" value="1"/>
</dbReference>
<protein>
    <recommendedName>
        <fullName evidence="7">NADH-quinone oxidoreductase subunit</fullName>
        <ecNumber evidence="7">7.1.1.-</ecNumber>
    </recommendedName>
</protein>
<evidence type="ECO:0000256" key="7">
    <source>
        <dbReference type="RuleBase" id="RU003639"/>
    </source>
</evidence>
<accession>A0A212JYH2</accession>
<keyword evidence="3" id="KW-0813">Transport</keyword>
<evidence type="ECO:0000256" key="3">
    <source>
        <dbReference type="ARBA" id="ARBA00022448"/>
    </source>
</evidence>
<dbReference type="AlphaFoldDB" id="A0A212JYH2"/>
<feature type="transmembrane region" description="Helical" evidence="8">
    <location>
        <begin position="96"/>
        <end position="116"/>
    </location>
</feature>
<evidence type="ECO:0000256" key="4">
    <source>
        <dbReference type="ARBA" id="ARBA00022692"/>
    </source>
</evidence>
<comment type="similarity">
    <text evidence="2 7">Belongs to the complex I subunit 3 family.</text>
</comment>
<dbReference type="InterPro" id="IPR000440">
    <property type="entry name" value="NADH_UbQ/plastoQ_OxRdtase_su3"/>
</dbReference>
<dbReference type="InterPro" id="IPR038430">
    <property type="entry name" value="NDAH_ubi_oxred_su3_sf"/>
</dbReference>
<keyword evidence="6 8" id="KW-0472">Membrane</keyword>
<dbReference type="GO" id="GO:0030964">
    <property type="term" value="C:NADH dehydrogenase complex"/>
    <property type="evidence" value="ECO:0007669"/>
    <property type="project" value="TreeGrafter"/>
</dbReference>
<proteinExistence type="inferred from homology"/>
<dbReference type="GO" id="GO:0008137">
    <property type="term" value="F:NADH dehydrogenase (ubiquinone) activity"/>
    <property type="evidence" value="ECO:0007669"/>
    <property type="project" value="InterPro"/>
</dbReference>
<dbReference type="PANTHER" id="PTHR11058:SF9">
    <property type="entry name" value="NADH-UBIQUINONE OXIDOREDUCTASE CHAIN 3"/>
    <property type="match status" value="1"/>
</dbReference>
<evidence type="ECO:0000256" key="6">
    <source>
        <dbReference type="ARBA" id="ARBA00023136"/>
    </source>
</evidence>
<name>A0A212JYH2_9DELT</name>
<keyword evidence="5 8" id="KW-1133">Transmembrane helix</keyword>
<comment type="catalytic activity">
    <reaction evidence="7">
        <text>a quinone + NADH + 5 H(+)(in) = a quinol + NAD(+) + 4 H(+)(out)</text>
        <dbReference type="Rhea" id="RHEA:57888"/>
        <dbReference type="ChEBI" id="CHEBI:15378"/>
        <dbReference type="ChEBI" id="CHEBI:24646"/>
        <dbReference type="ChEBI" id="CHEBI:57540"/>
        <dbReference type="ChEBI" id="CHEBI:57945"/>
        <dbReference type="ChEBI" id="CHEBI:132124"/>
    </reaction>
</comment>
<comment type="function">
    <text evidence="7">NDH-1 shuttles electrons from NADH, via FMN and iron-sulfur (Fe-S) centers, to quinones in the respiratory chain.</text>
</comment>
<evidence type="ECO:0000313" key="9">
    <source>
        <dbReference type="EMBL" id="SBW04392.1"/>
    </source>
</evidence>
<comment type="subcellular location">
    <subcellularLocation>
        <location evidence="7">Cell membrane</location>
        <topology evidence="7">Multi-pass membrane protein</topology>
    </subcellularLocation>
    <subcellularLocation>
        <location evidence="1">Membrane</location>
    </subcellularLocation>
</comment>
<dbReference type="Pfam" id="PF00507">
    <property type="entry name" value="Oxidored_q4"/>
    <property type="match status" value="1"/>
</dbReference>
<keyword evidence="4 7" id="KW-0812">Transmembrane</keyword>